<proteinExistence type="predicted"/>
<gene>
    <name evidence="1" type="ORF">OKIOD_LOCUS3138</name>
</gene>
<evidence type="ECO:0000313" key="2">
    <source>
        <dbReference type="Proteomes" id="UP001158576"/>
    </source>
</evidence>
<dbReference type="PANTHER" id="PTHR10824">
    <property type="entry name" value="ACYL-COENZYME A THIOESTERASE-RELATED"/>
    <property type="match status" value="1"/>
</dbReference>
<dbReference type="InterPro" id="IPR029058">
    <property type="entry name" value="AB_hydrolase_fold"/>
</dbReference>
<evidence type="ECO:0000313" key="1">
    <source>
        <dbReference type="EMBL" id="CAG5087592.1"/>
    </source>
</evidence>
<name>A0ABN7RZQ8_OIKDI</name>
<dbReference type="Gene3D" id="3.40.50.1820">
    <property type="entry name" value="alpha/beta hydrolase"/>
    <property type="match status" value="1"/>
</dbReference>
<dbReference type="Proteomes" id="UP001158576">
    <property type="component" value="Chromosome PAR"/>
</dbReference>
<reference evidence="1 2" key="1">
    <citation type="submission" date="2021-04" db="EMBL/GenBank/DDBJ databases">
        <authorList>
            <person name="Bliznina A."/>
        </authorList>
    </citation>
    <scope>NUCLEOTIDE SEQUENCE [LARGE SCALE GENOMIC DNA]</scope>
</reference>
<keyword evidence="2" id="KW-1185">Reference proteome</keyword>
<sequence length="320" mass="36367">MEFELDGKTESVTVDSGVGKEIVKEELRGDIVGNLFYPAKGGKFPVIIHINGGINHIQDARSSLLAREGYLVLELAYNVQDYGQPVLFTRDGMPLEYVEQAIKTILSHQKAYGDRVVLMGQSQAGSTQLPVASELTYKGQRWQKMDEYMQIDDLAELGKYFNLPEEFGQAFSPKYGTFVVLRGPGGFLWKEKEGNEGEFELNYEAAKSIKERRFPLENLNKLHFFSTLDDRTITPSFDLAIELMEYFLGDLPNCHVEHFHSGHLAVLPEIPVVHCSNMSLGQLKCGLIWSSNESEEEKLKEANEYRSIHRRVKEILRENL</sequence>
<organism evidence="1 2">
    <name type="scientific">Oikopleura dioica</name>
    <name type="common">Tunicate</name>
    <dbReference type="NCBI Taxonomy" id="34765"/>
    <lineage>
        <taxon>Eukaryota</taxon>
        <taxon>Metazoa</taxon>
        <taxon>Chordata</taxon>
        <taxon>Tunicata</taxon>
        <taxon>Appendicularia</taxon>
        <taxon>Copelata</taxon>
        <taxon>Oikopleuridae</taxon>
        <taxon>Oikopleura</taxon>
    </lineage>
</organism>
<accession>A0ABN7RZQ8</accession>
<dbReference type="PANTHER" id="PTHR10824:SF4">
    <property type="entry name" value="ACYL-COENZYME A THIOESTERASE 1-LIKE"/>
    <property type="match status" value="1"/>
</dbReference>
<protein>
    <submittedName>
        <fullName evidence="1">Oidioi.mRNA.OKI2018_I69.PAR.g11580.t1.cds</fullName>
    </submittedName>
</protein>
<dbReference type="EMBL" id="OU015568">
    <property type="protein sequence ID" value="CAG5087592.1"/>
    <property type="molecule type" value="Genomic_DNA"/>
</dbReference>
<dbReference type="SUPFAM" id="SSF53474">
    <property type="entry name" value="alpha/beta-Hydrolases"/>
    <property type="match status" value="1"/>
</dbReference>